<dbReference type="EMBL" id="JBHUCM010000075">
    <property type="protein sequence ID" value="MFD1547417.1"/>
    <property type="molecule type" value="Genomic_DNA"/>
</dbReference>
<protein>
    <submittedName>
        <fullName evidence="1">Uncharacterized protein</fullName>
    </submittedName>
</protein>
<reference evidence="2" key="1">
    <citation type="journal article" date="2019" name="Int. J. Syst. Evol. Microbiol.">
        <title>The Global Catalogue of Microorganisms (GCM) 10K type strain sequencing project: providing services to taxonomists for standard genome sequencing and annotation.</title>
        <authorList>
            <consortium name="The Broad Institute Genomics Platform"/>
            <consortium name="The Broad Institute Genome Sequencing Center for Infectious Disease"/>
            <person name="Wu L."/>
            <person name="Ma J."/>
        </authorList>
    </citation>
    <scope>NUCLEOTIDE SEQUENCE [LARGE SCALE GENOMIC DNA]</scope>
    <source>
        <strain evidence="2">CGMCC 1.15399</strain>
    </source>
</reference>
<organism evidence="1 2">
    <name type="scientific">Nonomuraea guangzhouensis</name>
    <dbReference type="NCBI Taxonomy" id="1291555"/>
    <lineage>
        <taxon>Bacteria</taxon>
        <taxon>Bacillati</taxon>
        <taxon>Actinomycetota</taxon>
        <taxon>Actinomycetes</taxon>
        <taxon>Streptosporangiales</taxon>
        <taxon>Streptosporangiaceae</taxon>
        <taxon>Nonomuraea</taxon>
    </lineage>
</organism>
<accession>A0ABW4H0G4</accession>
<comment type="caution">
    <text evidence="1">The sequence shown here is derived from an EMBL/GenBank/DDBJ whole genome shotgun (WGS) entry which is preliminary data.</text>
</comment>
<keyword evidence="2" id="KW-1185">Reference proteome</keyword>
<evidence type="ECO:0000313" key="1">
    <source>
        <dbReference type="EMBL" id="MFD1547417.1"/>
    </source>
</evidence>
<evidence type="ECO:0000313" key="2">
    <source>
        <dbReference type="Proteomes" id="UP001597097"/>
    </source>
</evidence>
<dbReference type="RefSeq" id="WP_219528003.1">
    <property type="nucleotide sequence ID" value="NZ_JAHKRM010000003.1"/>
</dbReference>
<proteinExistence type="predicted"/>
<name>A0ABW4H0G4_9ACTN</name>
<dbReference type="Proteomes" id="UP001597097">
    <property type="component" value="Unassembled WGS sequence"/>
</dbReference>
<gene>
    <name evidence="1" type="ORF">ACFSJ0_61045</name>
</gene>
<sequence>MPYLGERVAVSLHLPPPLERDLDVRVAPRRVSLWDGEELIASASPTSMRIAPPAQPPSAAVAAAEGRYPGHAAHPFPSCFVCGVTREDEGLMLTPGRVTGQADTVACTWTPAGTVPEEIVWSVLDCPGGWTGDPVKQPAVLTWMTARIRRLPEPGDRLTVVGRLVERRPRTMITTTALYGRPARAPLASSACIWTRLET</sequence>